<reference evidence="14" key="1">
    <citation type="journal article" date="2016" name="Nature">
        <title>Genome evolution in the allotetraploid frog Xenopus laevis.</title>
        <authorList>
            <person name="Session A.M."/>
            <person name="Uno Y."/>
            <person name="Kwon T."/>
            <person name="Chapman J.A."/>
            <person name="Toyoda A."/>
            <person name="Takahashi S."/>
            <person name="Fukui A."/>
            <person name="Hikosaka A."/>
            <person name="Suzuki A."/>
            <person name="Kondo M."/>
            <person name="van Heeringen S.J."/>
            <person name="Quigley I."/>
            <person name="Heinz S."/>
            <person name="Ogino H."/>
            <person name="Ochi H."/>
            <person name="Hellsten U."/>
            <person name="Lyons J.B."/>
            <person name="Simakov O."/>
            <person name="Putnam N."/>
            <person name="Stites J."/>
            <person name="Kuroki Y."/>
            <person name="Tanaka T."/>
            <person name="Michiue T."/>
            <person name="Watanabe M."/>
            <person name="Bogdanovic O."/>
            <person name="Lister R."/>
            <person name="Georgiou G."/>
            <person name="Paranjpe S.S."/>
            <person name="van Kruijsbergen I."/>
            <person name="Shu S."/>
            <person name="Carlson J."/>
            <person name="Kinoshita T."/>
            <person name="Ohta Y."/>
            <person name="Mawaribuchi S."/>
            <person name="Jenkins J."/>
            <person name="Grimwood J."/>
            <person name="Schmutz J."/>
            <person name="Mitros T."/>
            <person name="Mozaffari S.V."/>
            <person name="Suzuki Y."/>
            <person name="Haramoto Y."/>
            <person name="Yamamoto T.S."/>
            <person name="Takagi C."/>
            <person name="Heald R."/>
            <person name="Miller K."/>
            <person name="Haudenschild C."/>
            <person name="Kitzman J."/>
            <person name="Nakayama T."/>
            <person name="Izutsu Y."/>
            <person name="Robert J."/>
            <person name="Fortriede J."/>
            <person name="Burns K."/>
            <person name="Lotay V."/>
            <person name="Karimi K."/>
            <person name="Yasuoka Y."/>
            <person name="Dichmann D.S."/>
            <person name="Flajnik M.F."/>
            <person name="Houston D.W."/>
            <person name="Shendure J."/>
            <person name="DuPasquier L."/>
            <person name="Vize P.D."/>
            <person name="Zorn A.M."/>
            <person name="Ito M."/>
            <person name="Marcotte E.M."/>
            <person name="Wallingford J.B."/>
            <person name="Ito Y."/>
            <person name="Asashima M."/>
            <person name="Ueno N."/>
            <person name="Matsuda Y."/>
            <person name="Veenstra G.J."/>
            <person name="Fujiyama A."/>
            <person name="Harland R.M."/>
            <person name="Taira M."/>
            <person name="Rokhsar D.S."/>
        </authorList>
    </citation>
    <scope>NUCLEOTIDE SEQUENCE [LARGE SCALE GENOMIC DNA]</scope>
    <source>
        <strain evidence="14">J</strain>
    </source>
</reference>
<evidence type="ECO:0000256" key="6">
    <source>
        <dbReference type="ARBA" id="ARBA00022989"/>
    </source>
</evidence>
<evidence type="ECO:0000313" key="13">
    <source>
        <dbReference type="EMBL" id="OCT68890.1"/>
    </source>
</evidence>
<dbReference type="EMBL" id="CM004480">
    <property type="protein sequence ID" value="OCT68890.1"/>
    <property type="molecule type" value="Genomic_DNA"/>
</dbReference>
<proteinExistence type="inferred from homology"/>
<keyword evidence="8 12" id="KW-0472">Membrane</keyword>
<name>A0A974C903_XENLA</name>
<dbReference type="AlphaFoldDB" id="A0A974C903"/>
<sequence length="225" mass="26276">MYLQKNFHKMFPWIHIMSTIGSVFASFPVAWDVTEYLSNSTNCAVNQNMFLLVSDEKSLRVIMVVSFVAFLLLFSSSLSIIISLYRHIKRMKTNMQYFSYTSCDVHVRGTETVASLFAANALYYFTLLLCASFKDLYIWQCVIAIVLSLTRAPRPLILIRTTARYTIAKNWKGVQDPQIQEVINRFDTQAWMEIMYQKNLGNYAKVYGHWKYWLNRIRNNPADIV</sequence>
<keyword evidence="5 12" id="KW-0812">Transmembrane</keyword>
<dbReference type="GO" id="GO:0016020">
    <property type="term" value="C:membrane"/>
    <property type="evidence" value="ECO:0007669"/>
    <property type="project" value="UniProtKB-SubCell"/>
</dbReference>
<dbReference type="PANTHER" id="PTHR11394:SF159">
    <property type="entry name" value="TASTE RECEPTOR TYPE 2"/>
    <property type="match status" value="1"/>
</dbReference>
<dbReference type="GO" id="GO:0033038">
    <property type="term" value="F:bitter taste receptor activity"/>
    <property type="evidence" value="ECO:0007669"/>
    <property type="project" value="InterPro"/>
</dbReference>
<evidence type="ECO:0000256" key="9">
    <source>
        <dbReference type="ARBA" id="ARBA00023170"/>
    </source>
</evidence>
<evidence type="ECO:0000256" key="7">
    <source>
        <dbReference type="ARBA" id="ARBA00023040"/>
    </source>
</evidence>
<feature type="transmembrane region" description="Helical" evidence="12">
    <location>
        <begin position="137"/>
        <end position="159"/>
    </location>
</feature>
<evidence type="ECO:0000256" key="8">
    <source>
        <dbReference type="ARBA" id="ARBA00023136"/>
    </source>
</evidence>
<dbReference type="Proteomes" id="UP000694892">
    <property type="component" value="Chromosome 8L"/>
</dbReference>
<feature type="transmembrane region" description="Helical" evidence="12">
    <location>
        <begin position="105"/>
        <end position="125"/>
    </location>
</feature>
<evidence type="ECO:0000256" key="3">
    <source>
        <dbReference type="ARBA" id="ARBA00022480"/>
    </source>
</evidence>
<evidence type="ECO:0000256" key="12">
    <source>
        <dbReference type="SAM" id="Phobius"/>
    </source>
</evidence>
<evidence type="ECO:0000256" key="11">
    <source>
        <dbReference type="RuleBase" id="RU004423"/>
    </source>
</evidence>
<comment type="subcellular location">
    <subcellularLocation>
        <location evidence="1">Membrane</location>
        <topology evidence="1">Multi-pass membrane protein</topology>
    </subcellularLocation>
</comment>
<evidence type="ECO:0000256" key="5">
    <source>
        <dbReference type="ARBA" id="ARBA00022692"/>
    </source>
</evidence>
<dbReference type="InterPro" id="IPR007960">
    <property type="entry name" value="TAS2R"/>
</dbReference>
<keyword evidence="10" id="KW-0807">Transducer</keyword>
<comment type="similarity">
    <text evidence="2 11">Belongs to the G-protein coupled receptor T2R family.</text>
</comment>
<keyword evidence="3" id="KW-0919">Taste</keyword>
<dbReference type="PANTHER" id="PTHR11394">
    <property type="entry name" value="TASTE RECEPTOR TYPE 2"/>
    <property type="match status" value="1"/>
</dbReference>
<evidence type="ECO:0000256" key="2">
    <source>
        <dbReference type="ARBA" id="ARBA00007376"/>
    </source>
</evidence>
<evidence type="ECO:0000256" key="4">
    <source>
        <dbReference type="ARBA" id="ARBA00022606"/>
    </source>
</evidence>
<gene>
    <name evidence="13" type="ORF">XELAEV_18040198mg</name>
</gene>
<evidence type="ECO:0000313" key="14">
    <source>
        <dbReference type="Proteomes" id="UP000694892"/>
    </source>
</evidence>
<dbReference type="GO" id="GO:0004930">
    <property type="term" value="F:G protein-coupled receptor activity"/>
    <property type="evidence" value="ECO:0007669"/>
    <property type="project" value="UniProtKB-KW"/>
</dbReference>
<feature type="transmembrane region" description="Helical" evidence="12">
    <location>
        <begin position="12"/>
        <end position="31"/>
    </location>
</feature>
<keyword evidence="4" id="KW-0716">Sensory transduction</keyword>
<organism evidence="13 14">
    <name type="scientific">Xenopus laevis</name>
    <name type="common">African clawed frog</name>
    <dbReference type="NCBI Taxonomy" id="8355"/>
    <lineage>
        <taxon>Eukaryota</taxon>
        <taxon>Metazoa</taxon>
        <taxon>Chordata</taxon>
        <taxon>Craniata</taxon>
        <taxon>Vertebrata</taxon>
        <taxon>Euteleostomi</taxon>
        <taxon>Amphibia</taxon>
        <taxon>Batrachia</taxon>
        <taxon>Anura</taxon>
        <taxon>Pipoidea</taxon>
        <taxon>Pipidae</taxon>
        <taxon>Xenopodinae</taxon>
        <taxon>Xenopus</taxon>
        <taxon>Xenopus</taxon>
    </lineage>
</organism>
<accession>A0A974C903</accession>
<feature type="transmembrane region" description="Helical" evidence="12">
    <location>
        <begin position="61"/>
        <end position="85"/>
    </location>
</feature>
<protein>
    <submittedName>
        <fullName evidence="13">Uncharacterized protein</fullName>
    </submittedName>
</protein>
<keyword evidence="7" id="KW-0297">G-protein coupled receptor</keyword>
<evidence type="ECO:0000256" key="1">
    <source>
        <dbReference type="ARBA" id="ARBA00004141"/>
    </source>
</evidence>
<dbReference type="Pfam" id="PF05296">
    <property type="entry name" value="TAS2R"/>
    <property type="match status" value="1"/>
</dbReference>
<keyword evidence="6 12" id="KW-1133">Transmembrane helix</keyword>
<evidence type="ECO:0000256" key="10">
    <source>
        <dbReference type="ARBA" id="ARBA00023224"/>
    </source>
</evidence>
<keyword evidence="9" id="KW-0675">Receptor</keyword>